<evidence type="ECO:0000256" key="10">
    <source>
        <dbReference type="ARBA" id="ARBA00022801"/>
    </source>
</evidence>
<evidence type="ECO:0000256" key="15">
    <source>
        <dbReference type="ARBA" id="ARBA00023158"/>
    </source>
</evidence>
<dbReference type="GO" id="GO:0005524">
    <property type="term" value="F:ATP binding"/>
    <property type="evidence" value="ECO:0007669"/>
    <property type="project" value="UniProtKB-KW"/>
</dbReference>
<keyword evidence="7" id="KW-0677">Repeat</keyword>
<dbReference type="GO" id="GO:0003723">
    <property type="term" value="F:RNA binding"/>
    <property type="evidence" value="ECO:0007669"/>
    <property type="project" value="UniProtKB-UniRule"/>
</dbReference>
<comment type="similarity">
    <text evidence="18 19">Belongs to the helicase family. Dicer subfamily.</text>
</comment>
<keyword evidence="8" id="KW-0547">Nucleotide-binding</keyword>
<feature type="domain" description="RNase III" evidence="21">
    <location>
        <begin position="1249"/>
        <end position="1393"/>
    </location>
</feature>
<dbReference type="Proteomes" id="UP001055439">
    <property type="component" value="Chromosome 8"/>
</dbReference>
<feature type="domain" description="RNase III" evidence="21">
    <location>
        <begin position="1028"/>
        <end position="1208"/>
    </location>
</feature>
<dbReference type="Gene3D" id="3.40.50.300">
    <property type="entry name" value="P-loop containing nucleotide triphosphate hydrolases"/>
    <property type="match status" value="2"/>
</dbReference>
<dbReference type="PANTHER" id="PTHR14950:SF15">
    <property type="entry name" value="DICER-LIKE PROTEIN 4"/>
    <property type="match status" value="1"/>
</dbReference>
<keyword evidence="11" id="KW-0347">Helicase</keyword>
<dbReference type="GO" id="GO:0005737">
    <property type="term" value="C:cytoplasm"/>
    <property type="evidence" value="ECO:0007669"/>
    <property type="project" value="TreeGrafter"/>
</dbReference>
<evidence type="ECO:0000259" key="23">
    <source>
        <dbReference type="PROSITE" id="PS51192"/>
    </source>
</evidence>
<evidence type="ECO:0000259" key="24">
    <source>
        <dbReference type="PROSITE" id="PS51194"/>
    </source>
</evidence>
<dbReference type="Pfam" id="PF03368">
    <property type="entry name" value="Dicer_dimer"/>
    <property type="match status" value="1"/>
</dbReference>
<proteinExistence type="inferred from homology"/>
<name>A0A9E7HHS5_9LILI</name>
<evidence type="ECO:0000256" key="14">
    <source>
        <dbReference type="ARBA" id="ARBA00022884"/>
    </source>
</evidence>
<dbReference type="InterPro" id="IPR014001">
    <property type="entry name" value="Helicase_ATP-bd"/>
</dbReference>
<dbReference type="CDD" id="cd00593">
    <property type="entry name" value="RIBOc"/>
    <property type="match status" value="2"/>
</dbReference>
<evidence type="ECO:0008006" key="28">
    <source>
        <dbReference type="Google" id="ProtNLM"/>
    </source>
</evidence>
<evidence type="ECO:0000256" key="1">
    <source>
        <dbReference type="ARBA" id="ARBA00001936"/>
    </source>
</evidence>
<gene>
    <name evidence="26" type="ORF">MUK42_13295</name>
</gene>
<comment type="cofactor">
    <cofactor evidence="1">
        <name>Mn(2+)</name>
        <dbReference type="ChEBI" id="CHEBI:29035"/>
    </cofactor>
</comment>
<feature type="domain" description="PAZ" evidence="22">
    <location>
        <begin position="899"/>
        <end position="1011"/>
    </location>
</feature>
<keyword evidence="5" id="KW-0540">Nuclease</keyword>
<evidence type="ECO:0000256" key="9">
    <source>
        <dbReference type="ARBA" id="ARBA00022759"/>
    </source>
</evidence>
<feature type="domain" description="Helicase C-terminal" evidence="24">
    <location>
        <begin position="413"/>
        <end position="596"/>
    </location>
</feature>
<dbReference type="InterPro" id="IPR038248">
    <property type="entry name" value="Dicer_dimer_sf"/>
</dbReference>
<dbReference type="SUPFAM" id="SSF69065">
    <property type="entry name" value="RNase III domain-like"/>
    <property type="match status" value="2"/>
</dbReference>
<evidence type="ECO:0000313" key="27">
    <source>
        <dbReference type="Proteomes" id="UP001055439"/>
    </source>
</evidence>
<comment type="subcellular location">
    <subcellularLocation>
        <location evidence="3">Nucleus</location>
    </subcellularLocation>
</comment>
<keyword evidence="16" id="KW-0464">Manganese</keyword>
<keyword evidence="12" id="KW-0067">ATP-binding</keyword>
<evidence type="ECO:0000256" key="16">
    <source>
        <dbReference type="ARBA" id="ARBA00023211"/>
    </source>
</evidence>
<dbReference type="PANTHER" id="PTHR14950">
    <property type="entry name" value="DICER-RELATED"/>
    <property type="match status" value="1"/>
</dbReference>
<dbReference type="Gene3D" id="2.170.260.10">
    <property type="entry name" value="paz domain"/>
    <property type="match status" value="1"/>
</dbReference>
<evidence type="ECO:0000256" key="17">
    <source>
        <dbReference type="ARBA" id="ARBA00023242"/>
    </source>
</evidence>
<dbReference type="PROSITE" id="PS50142">
    <property type="entry name" value="RNASE_3_2"/>
    <property type="match status" value="2"/>
</dbReference>
<evidence type="ECO:0000256" key="5">
    <source>
        <dbReference type="ARBA" id="ARBA00022722"/>
    </source>
</evidence>
<evidence type="ECO:0000256" key="12">
    <source>
        <dbReference type="ARBA" id="ARBA00022840"/>
    </source>
</evidence>
<comment type="cofactor">
    <cofactor evidence="2">
        <name>Mg(2+)</name>
        <dbReference type="ChEBI" id="CHEBI:18420"/>
    </cofactor>
</comment>
<dbReference type="GO" id="GO:0004386">
    <property type="term" value="F:helicase activity"/>
    <property type="evidence" value="ECO:0007669"/>
    <property type="project" value="UniProtKB-KW"/>
</dbReference>
<dbReference type="InterPro" id="IPR036085">
    <property type="entry name" value="PAZ_dom_sf"/>
</dbReference>
<dbReference type="Gene3D" id="3.30.160.380">
    <property type="entry name" value="Dicer dimerisation domain"/>
    <property type="match status" value="1"/>
</dbReference>
<dbReference type="SMART" id="SM00487">
    <property type="entry name" value="DEXDc"/>
    <property type="match status" value="1"/>
</dbReference>
<evidence type="ECO:0000256" key="6">
    <source>
        <dbReference type="ARBA" id="ARBA00022723"/>
    </source>
</evidence>
<dbReference type="EMBL" id="CP097510">
    <property type="protein sequence ID" value="URE34709.1"/>
    <property type="molecule type" value="Genomic_DNA"/>
</dbReference>
<dbReference type="InterPro" id="IPR027417">
    <property type="entry name" value="P-loop_NTPase"/>
</dbReference>
<dbReference type="FunFam" id="1.10.1520.10:FF:000004">
    <property type="entry name" value="Endoribonuclease dicer-like 1"/>
    <property type="match status" value="1"/>
</dbReference>
<keyword evidence="17" id="KW-0539">Nucleus</keyword>
<dbReference type="CDD" id="cd19869">
    <property type="entry name" value="DSRM_DCL_plant"/>
    <property type="match status" value="1"/>
</dbReference>
<dbReference type="SUPFAM" id="SSF101690">
    <property type="entry name" value="PAZ domain"/>
    <property type="match status" value="1"/>
</dbReference>
<dbReference type="SMART" id="SM00949">
    <property type="entry name" value="PAZ"/>
    <property type="match status" value="1"/>
</dbReference>
<dbReference type="SUPFAM" id="SSF52540">
    <property type="entry name" value="P-loop containing nucleoside triphosphate hydrolases"/>
    <property type="match status" value="1"/>
</dbReference>
<evidence type="ECO:0000313" key="26">
    <source>
        <dbReference type="EMBL" id="URE34709.1"/>
    </source>
</evidence>
<protein>
    <recommendedName>
        <fullName evidence="28">Dicer-like protein 4</fullName>
    </recommendedName>
</protein>
<dbReference type="CDD" id="cd18034">
    <property type="entry name" value="DEXHc_dicer"/>
    <property type="match status" value="1"/>
</dbReference>
<accession>A0A9E7HHS5</accession>
<evidence type="ECO:0000259" key="22">
    <source>
        <dbReference type="PROSITE" id="PS50821"/>
    </source>
</evidence>
<comment type="subunit">
    <text evidence="4">May interact with ARGONAUTE1 or PINHEAD through their common PAZ domains.</text>
</comment>
<evidence type="ECO:0000256" key="18">
    <source>
        <dbReference type="ARBA" id="ARBA00035116"/>
    </source>
</evidence>
<evidence type="ECO:0000256" key="11">
    <source>
        <dbReference type="ARBA" id="ARBA00022806"/>
    </source>
</evidence>
<dbReference type="InterPro" id="IPR003100">
    <property type="entry name" value="PAZ_dom"/>
</dbReference>
<dbReference type="GO" id="GO:0004525">
    <property type="term" value="F:ribonuclease III activity"/>
    <property type="evidence" value="ECO:0007669"/>
    <property type="project" value="InterPro"/>
</dbReference>
<dbReference type="Pfam" id="PF14709">
    <property type="entry name" value="DND1_DSRM"/>
    <property type="match status" value="1"/>
</dbReference>
<dbReference type="SMART" id="SM00358">
    <property type="entry name" value="DSRM"/>
    <property type="match status" value="1"/>
</dbReference>
<dbReference type="InterPro" id="IPR005034">
    <property type="entry name" value="Dicer_dimerisation"/>
</dbReference>
<keyword evidence="6" id="KW-0479">Metal-binding</keyword>
<dbReference type="Gene3D" id="3.30.160.20">
    <property type="match status" value="1"/>
</dbReference>
<organism evidence="26 27">
    <name type="scientific">Musa troglodytarum</name>
    <name type="common">fe'i banana</name>
    <dbReference type="NCBI Taxonomy" id="320322"/>
    <lineage>
        <taxon>Eukaryota</taxon>
        <taxon>Viridiplantae</taxon>
        <taxon>Streptophyta</taxon>
        <taxon>Embryophyta</taxon>
        <taxon>Tracheophyta</taxon>
        <taxon>Spermatophyta</taxon>
        <taxon>Magnoliopsida</taxon>
        <taxon>Liliopsida</taxon>
        <taxon>Zingiberales</taxon>
        <taxon>Musaceae</taxon>
        <taxon>Musa</taxon>
    </lineage>
</organism>
<reference evidence="26" key="1">
    <citation type="submission" date="2022-05" db="EMBL/GenBank/DDBJ databases">
        <title>The Musa troglodytarum L. genome provides insights into the mechanism of non-climacteric behaviour and enrichment of carotenoids.</title>
        <authorList>
            <person name="Wang J."/>
        </authorList>
    </citation>
    <scope>NUCLEOTIDE SEQUENCE</scope>
    <source>
        <tissue evidence="26">Leaf</tissue>
    </source>
</reference>
<dbReference type="GO" id="GO:0005634">
    <property type="term" value="C:nucleus"/>
    <property type="evidence" value="ECO:0007669"/>
    <property type="project" value="UniProtKB-SubCell"/>
</dbReference>
<dbReference type="InterPro" id="IPR036389">
    <property type="entry name" value="RNase_III_sf"/>
</dbReference>
<evidence type="ECO:0000259" key="25">
    <source>
        <dbReference type="PROSITE" id="PS51327"/>
    </source>
</evidence>
<sequence length="1728" mass="195545">MDGRSEISRQIIYALSSRHDSIRYIPFGLPGHSLLLKPEVIPLYGKGPAKATRTRLFVCPSRAVSLSLPLSRIFTVCFRFLRNRGSIAMDGNSTAPNRLKDPRTIARKYQLDLCKRAVEENIIVYLGTGCGKTHIAVLLMYELGHLIRKPSKSICIFLAPTVPLVRQQAMVIESSTDFKVRCHYGSQKNLKDHDDWNKEMDQSEVLVMTPQILLQNLRHCFIRMDLVALLIFDECHHAQAQTRHPYAQIMREFYKTKGGTDLSNYTKCINSLENLLDAKVCSVDDELELEGFVASPDIKVYFYGPLFCTASSLTFAYSKKLEDIKVQCISMLKDKLCDFRECQNQIKLLHRLHDNIIFCLEQIGLFGAIRAARKADMPETEIASINNDNFLIDQYLTKALSILIGDLFDGNNDVDSLTIGALEEPFFSNKLAVLVGILASYRLQATAKCIIFVKRIIVAKSLAYILGSLESLTFWKCEFLVGCHGGKESMSRGKMNTVVERFSSGEVNLLVATNVAEEGLDIQTCCLVVRFDLPETVASFIQSRGRARMTISKYVFLVERGNEHEGKLLNDFMASEDIMNKEITSRTSNETFDDLEEVNYKVNSTGASINTGCSVSLLHRYCDKLPRDKYFTPSPKFYYIDDLNGTICRIILPPNAPLRQVDGLPCSSKDEAKRNACLKACKELHERGALTDYLLPDINSQRKIGPATHHSEYNSNSIEDESSREELYEMLVPAALRRSWSNDDTNINLHFYYIRFVPKPKDRQYRMFGLFIKNPLPQEAESLKVDLHLTHGRIVETTLTPQGMTTFDKEEIMLAQNFQEMFLKIILDRSEFYSDLVPLGKCNASQDCSSKSYLLLPVIEQLYEGQKMIDWTTVRHCLTSPAFIDVSATFENAPCCTSDKLQLLNGSVNKADVVNSLVFTPHNNLFFFVDGILYETNANSCYKGTECESYAEYYRDRFHVKLSYPEQPFLKAKRLFVCRNLLHNRVQANTEARELVEHFVELPPELCSLKIVGFSKDIGSTLSLLPSLMHRMENLLVAIELKEVLSSSFPEASEIRADRILEALTTEKCLERLSLERFEVLGDSFLKYAVARHSFLTYEAYDEGQLTRRRSSIVNNSNLYELAIAKKLQVYIRDELFDPTQFYALGRPCKMVCNIDTESVIHQRENENLNIAAEGHNFRCTKSHHWLHRKTIADVVEALVGAFLVESGFKAAIAFLRWIGISADFDVSNIYRVWESSNSNLSLISNINVNELEEILGYTFRCKGLLLQAFVHASYNKHSGGCYQKLEFLGDAVLEYLITSYLYSVFPELKPGQITDLRSITVNNNSFANVAVWLSLHKYLMKDARSLDEAINKFESFVPLPDLEKDLIEEPACPKVLGDIVESCVGAVLLDTGFNLKIVWSLMLSLLRPVLDFSSFQINPLRELRELCQYFNFAMRLPDPVKVGGDYCVKVETDVKDEHLMFTSTNKSSKTARRMAAQEALSMLKARGYKLKSKPLEDIVQSAKKERPKLIGYDEEPIVIDNLDSIPLEKLQIQITEETPHSLGLEKANDASTLNCSGNPCSSRMELTRADTSESCNGNNGQIQQTMSDYVEISGTSPGGNHTETTGTLAHKTAKSRLMEICATNHWGDPLFECCKEEGPSHLKMFTYKVAVEVQHESSVCLECFSEPKPQKKAAQDHAAEGALWYLKHIGKALYCVMVWHQNGKHIICFGPIGCNCTELLMLNVLFV</sequence>
<evidence type="ECO:0000256" key="3">
    <source>
        <dbReference type="ARBA" id="ARBA00004123"/>
    </source>
</evidence>
<dbReference type="Pfam" id="PF00271">
    <property type="entry name" value="Helicase_C"/>
    <property type="match status" value="1"/>
</dbReference>
<dbReference type="SMART" id="SM00535">
    <property type="entry name" value="RIBOc"/>
    <property type="match status" value="2"/>
</dbReference>
<dbReference type="InterPro" id="IPR011545">
    <property type="entry name" value="DEAD/DEAH_box_helicase_dom"/>
</dbReference>
<dbReference type="InterPro" id="IPR014720">
    <property type="entry name" value="dsRBD_dom"/>
</dbReference>
<keyword evidence="27" id="KW-1185">Reference proteome</keyword>
<dbReference type="SUPFAM" id="SSF54768">
    <property type="entry name" value="dsRNA-binding domain-like"/>
    <property type="match status" value="2"/>
</dbReference>
<evidence type="ECO:0000259" key="21">
    <source>
        <dbReference type="PROSITE" id="PS50142"/>
    </source>
</evidence>
<keyword evidence="14 19" id="KW-0694">RNA-binding</keyword>
<dbReference type="PROSITE" id="PS50821">
    <property type="entry name" value="PAZ"/>
    <property type="match status" value="1"/>
</dbReference>
<keyword evidence="15" id="KW-0943">RNA-mediated gene silencing</keyword>
<dbReference type="OrthoDB" id="6513042at2759"/>
<dbReference type="PROSITE" id="PS00517">
    <property type="entry name" value="RNASE_3_1"/>
    <property type="match status" value="1"/>
</dbReference>
<feature type="domain" description="Dicer dsRNA-binding fold" evidence="25">
    <location>
        <begin position="614"/>
        <end position="704"/>
    </location>
</feature>
<evidence type="ECO:0000256" key="8">
    <source>
        <dbReference type="ARBA" id="ARBA00022741"/>
    </source>
</evidence>
<dbReference type="Pfam" id="PF00270">
    <property type="entry name" value="DEAD"/>
    <property type="match status" value="1"/>
</dbReference>
<evidence type="ECO:0000259" key="20">
    <source>
        <dbReference type="PROSITE" id="PS50137"/>
    </source>
</evidence>
<keyword evidence="13" id="KW-0460">Magnesium</keyword>
<keyword evidence="10" id="KW-0378">Hydrolase</keyword>
<dbReference type="InterPro" id="IPR000999">
    <property type="entry name" value="RNase_III_dom"/>
</dbReference>
<feature type="domain" description="Helicase ATP-binding" evidence="23">
    <location>
        <begin position="113"/>
        <end position="250"/>
    </location>
</feature>
<evidence type="ECO:0000256" key="13">
    <source>
        <dbReference type="ARBA" id="ARBA00022842"/>
    </source>
</evidence>
<dbReference type="Pfam" id="PF00636">
    <property type="entry name" value="Ribonuclease_3"/>
    <property type="match status" value="2"/>
</dbReference>
<dbReference type="Pfam" id="PF02170">
    <property type="entry name" value="PAZ"/>
    <property type="match status" value="1"/>
</dbReference>
<dbReference type="Gene3D" id="1.10.1520.10">
    <property type="entry name" value="Ribonuclease III domain"/>
    <property type="match status" value="2"/>
</dbReference>
<dbReference type="FunFam" id="3.40.50.300:FF:000420">
    <property type="entry name" value="Endoribonuclease dicer-like 1"/>
    <property type="match status" value="1"/>
</dbReference>
<dbReference type="InterPro" id="IPR001650">
    <property type="entry name" value="Helicase_C-like"/>
</dbReference>
<dbReference type="PROSITE" id="PS51194">
    <property type="entry name" value="HELICASE_CTER"/>
    <property type="match status" value="1"/>
</dbReference>
<dbReference type="PROSITE" id="PS51192">
    <property type="entry name" value="HELICASE_ATP_BIND_1"/>
    <property type="match status" value="1"/>
</dbReference>
<evidence type="ECO:0000256" key="2">
    <source>
        <dbReference type="ARBA" id="ARBA00001946"/>
    </source>
</evidence>
<dbReference type="PROSITE" id="PS51327">
    <property type="entry name" value="DICER_DSRBF"/>
    <property type="match status" value="1"/>
</dbReference>
<dbReference type="SMART" id="SM00490">
    <property type="entry name" value="HELICc"/>
    <property type="match status" value="1"/>
</dbReference>
<evidence type="ECO:0000256" key="4">
    <source>
        <dbReference type="ARBA" id="ARBA00011499"/>
    </source>
</evidence>
<dbReference type="PROSITE" id="PS50137">
    <property type="entry name" value="DS_RBD"/>
    <property type="match status" value="1"/>
</dbReference>
<dbReference type="GO" id="GO:0046872">
    <property type="term" value="F:metal ion binding"/>
    <property type="evidence" value="ECO:0007669"/>
    <property type="project" value="UniProtKB-KW"/>
</dbReference>
<evidence type="ECO:0000256" key="19">
    <source>
        <dbReference type="PROSITE-ProRule" id="PRU00657"/>
    </source>
</evidence>
<evidence type="ECO:0000256" key="7">
    <source>
        <dbReference type="ARBA" id="ARBA00022737"/>
    </source>
</evidence>
<dbReference type="GO" id="GO:0030422">
    <property type="term" value="P:siRNA processing"/>
    <property type="evidence" value="ECO:0007669"/>
    <property type="project" value="TreeGrafter"/>
</dbReference>
<feature type="domain" description="DRBM" evidence="20">
    <location>
        <begin position="1613"/>
        <end position="1689"/>
    </location>
</feature>
<keyword evidence="9" id="KW-0255">Endonuclease</keyword>
<dbReference type="FunFam" id="3.30.160.380:FF:000001">
    <property type="entry name" value="Endoribonuclease dicer-like 1"/>
    <property type="match status" value="1"/>
</dbReference>